<gene>
    <name evidence="5" type="ORF">SNF14_11540</name>
</gene>
<keyword evidence="5" id="KW-0560">Oxidoreductase</keyword>
<accession>A0ABU5EPC4</accession>
<dbReference type="EC" id="1.4.-.-" evidence="5"/>
<sequence length="521" mass="58341">MDATLEFFSNIPWWLWIIIALLIVAIRDIFFQRKHTISHNFPIVGHLRYLLESIGPEMRQYFVANNREELPFNRIERSWIYASAKKENNYEGFGTDRDIYAYQHIFINNAMIPYKVEKNHPNALDKTFVPCAKVMGAYNKRKRPYRPASIINVSAMSFGSLSAKAIESLNKGVKLANAYHNTGEGGLSPYHRHGGDVIFHFGTGYFGVRAKDGNFSMEKMVKLVEDNPFIRAIEIKLSQGAKPGKGGVLPGKKITKEIAEIRGVEVGKTVLSPPNHSAFSTIPELVDFIEEIAEATGLPVGIKAAIGKLDQWEELAQIMERDNRGPDFITIDGGEGGTGAAPPSFADHVSLPWIYGFSDVYKLFQKHNLTDRIVFIGSGKLGFPAKAAMAFAMGADCINVAREAMMSIGCIQAQICHTNRCPAGIATQKKWLQNGIDVPLKSERLAQYFKTFRKELIEITHAAGYEHPCQFNMGDIEMNVDDHNLTKAFKNTFNYEKTPVTFKSMQDLKECVYLGGIKNNI</sequence>
<keyword evidence="3" id="KW-0472">Membrane</keyword>
<protein>
    <submittedName>
        <fullName evidence="5">FMN-binding glutamate synthase family protein</fullName>
        <ecNumber evidence="5">1.4.-.-</ecNumber>
    </submittedName>
</protein>
<dbReference type="GO" id="GO:0016491">
    <property type="term" value="F:oxidoreductase activity"/>
    <property type="evidence" value="ECO:0007669"/>
    <property type="project" value="UniProtKB-KW"/>
</dbReference>
<name>A0ABU5EPC4_9FLAO</name>
<dbReference type="CDD" id="cd02808">
    <property type="entry name" value="GltS_FMN"/>
    <property type="match status" value="1"/>
</dbReference>
<evidence type="ECO:0000313" key="5">
    <source>
        <dbReference type="EMBL" id="MDY2587974.1"/>
    </source>
</evidence>
<feature type="transmembrane region" description="Helical" evidence="3">
    <location>
        <begin position="13"/>
        <end position="30"/>
    </location>
</feature>
<dbReference type="InterPro" id="IPR013785">
    <property type="entry name" value="Aldolase_TIM"/>
</dbReference>
<evidence type="ECO:0000313" key="6">
    <source>
        <dbReference type="Proteomes" id="UP001285855"/>
    </source>
</evidence>
<evidence type="ECO:0000259" key="4">
    <source>
        <dbReference type="Pfam" id="PF01645"/>
    </source>
</evidence>
<evidence type="ECO:0000256" key="1">
    <source>
        <dbReference type="ARBA" id="ARBA00009716"/>
    </source>
</evidence>
<reference evidence="5 6" key="1">
    <citation type="submission" date="2023-11" db="EMBL/GenBank/DDBJ databases">
        <title>Winogradskyella pelagius sp. nov., isolated from coastal sediment.</title>
        <authorList>
            <person name="Li F."/>
        </authorList>
    </citation>
    <scope>NUCLEOTIDE SEQUENCE [LARGE SCALE GENOMIC DNA]</scope>
    <source>
        <strain evidence="5 6">KCTC 23502</strain>
    </source>
</reference>
<dbReference type="Proteomes" id="UP001285855">
    <property type="component" value="Unassembled WGS sequence"/>
</dbReference>
<comment type="caution">
    <text evidence="5">The sequence shown here is derived from an EMBL/GenBank/DDBJ whole genome shotgun (WGS) entry which is preliminary data.</text>
</comment>
<dbReference type="InterPro" id="IPR024188">
    <property type="entry name" value="GltB"/>
</dbReference>
<comment type="similarity">
    <text evidence="1 2">Belongs to the glutamate synthase family.</text>
</comment>
<dbReference type="RefSeq" id="WP_320556327.1">
    <property type="nucleotide sequence ID" value="NZ_JAXDAE010000012.1"/>
</dbReference>
<dbReference type="SUPFAM" id="SSF51395">
    <property type="entry name" value="FMN-linked oxidoreductases"/>
    <property type="match status" value="1"/>
</dbReference>
<dbReference type="PIRSF" id="PIRSF006429">
    <property type="entry name" value="GOGAT_lg_2"/>
    <property type="match status" value="1"/>
</dbReference>
<evidence type="ECO:0000256" key="2">
    <source>
        <dbReference type="PIRNR" id="PIRNR006429"/>
    </source>
</evidence>
<dbReference type="Pfam" id="PF01645">
    <property type="entry name" value="Glu_synthase"/>
    <property type="match status" value="1"/>
</dbReference>
<dbReference type="PANTHER" id="PTHR43819:SF1">
    <property type="entry name" value="ARCHAEAL-TYPE GLUTAMATE SYNTHASE [NADPH]"/>
    <property type="match status" value="1"/>
</dbReference>
<proteinExistence type="inferred from homology"/>
<evidence type="ECO:0000256" key="3">
    <source>
        <dbReference type="SAM" id="Phobius"/>
    </source>
</evidence>
<feature type="domain" description="Glutamate synthase" evidence="4">
    <location>
        <begin position="145"/>
        <end position="465"/>
    </location>
</feature>
<dbReference type="InterPro" id="IPR002932">
    <property type="entry name" value="Glu_synthdom"/>
</dbReference>
<dbReference type="Gene3D" id="3.20.20.70">
    <property type="entry name" value="Aldolase class I"/>
    <property type="match status" value="1"/>
</dbReference>
<keyword evidence="3" id="KW-1133">Transmembrane helix</keyword>
<keyword evidence="6" id="KW-1185">Reference proteome</keyword>
<keyword evidence="3" id="KW-0812">Transmembrane</keyword>
<dbReference type="EMBL" id="JAXDAE010000012">
    <property type="protein sequence ID" value="MDY2587974.1"/>
    <property type="molecule type" value="Genomic_DNA"/>
</dbReference>
<organism evidence="5 6">
    <name type="scientific">Winogradskyella aquimaris</name>
    <dbReference type="NCBI Taxonomy" id="864074"/>
    <lineage>
        <taxon>Bacteria</taxon>
        <taxon>Pseudomonadati</taxon>
        <taxon>Bacteroidota</taxon>
        <taxon>Flavobacteriia</taxon>
        <taxon>Flavobacteriales</taxon>
        <taxon>Flavobacteriaceae</taxon>
        <taxon>Winogradskyella</taxon>
    </lineage>
</organism>
<dbReference type="PANTHER" id="PTHR43819">
    <property type="entry name" value="ARCHAEAL-TYPE GLUTAMATE SYNTHASE [NADPH]"/>
    <property type="match status" value="1"/>
</dbReference>